<name>A0AA41VHJ9_PAPNU</name>
<dbReference type="PANTHER" id="PTHR33526:SF4">
    <property type="entry name" value="OS07G0123800 PROTEIN"/>
    <property type="match status" value="1"/>
</dbReference>
<evidence type="ECO:0000313" key="1">
    <source>
        <dbReference type="EMBL" id="MCL7041273.1"/>
    </source>
</evidence>
<dbReference type="InterPro" id="IPR016972">
    <property type="entry name" value="UCP031279"/>
</dbReference>
<keyword evidence="2" id="KW-1185">Reference proteome</keyword>
<organism evidence="1 2">
    <name type="scientific">Papaver nudicaule</name>
    <name type="common">Iceland poppy</name>
    <dbReference type="NCBI Taxonomy" id="74823"/>
    <lineage>
        <taxon>Eukaryota</taxon>
        <taxon>Viridiplantae</taxon>
        <taxon>Streptophyta</taxon>
        <taxon>Embryophyta</taxon>
        <taxon>Tracheophyta</taxon>
        <taxon>Spermatophyta</taxon>
        <taxon>Magnoliopsida</taxon>
        <taxon>Ranunculales</taxon>
        <taxon>Papaveraceae</taxon>
        <taxon>Papaveroideae</taxon>
        <taxon>Papaver</taxon>
    </lineage>
</organism>
<dbReference type="PIRSF" id="PIRSF031279">
    <property type="entry name" value="UCP031279"/>
    <property type="match status" value="1"/>
</dbReference>
<proteinExistence type="predicted"/>
<protein>
    <submittedName>
        <fullName evidence="1">Uncharacterized protein</fullName>
    </submittedName>
</protein>
<reference evidence="1" key="1">
    <citation type="submission" date="2022-03" db="EMBL/GenBank/DDBJ databases">
        <title>A functionally conserved STORR gene fusion in Papaver species that diverged 16.8 million years ago.</title>
        <authorList>
            <person name="Catania T."/>
        </authorList>
    </citation>
    <scope>NUCLEOTIDE SEQUENCE</scope>
    <source>
        <strain evidence="1">S-191538</strain>
    </source>
</reference>
<dbReference type="Proteomes" id="UP001177140">
    <property type="component" value="Unassembled WGS sequence"/>
</dbReference>
<evidence type="ECO:0000313" key="2">
    <source>
        <dbReference type="Proteomes" id="UP001177140"/>
    </source>
</evidence>
<dbReference type="EMBL" id="JAJJMA010222014">
    <property type="protein sequence ID" value="MCL7041273.1"/>
    <property type="molecule type" value="Genomic_DNA"/>
</dbReference>
<comment type="caution">
    <text evidence="1">The sequence shown here is derived from an EMBL/GenBank/DDBJ whole genome shotgun (WGS) entry which is preliminary data.</text>
</comment>
<gene>
    <name evidence="1" type="ORF">MKW94_022320</name>
</gene>
<sequence length="167" mass="18887">MGTKGKHSNENILIKCIKSPYRFLRKARDIYVRSMNGCAGGSAASFGGMGYPGPHAVPRSYSTSSSRMSESNDEDYRELVRAASQRGGLKTKINVSEFYQSDFPKRNNVHTTKDYPQIPRSFTVGIGRIDEDKTLEFDDDIKMKNDSFYPRSRSYAVSSKRRTNLYA</sequence>
<accession>A0AA41VHJ9</accession>
<dbReference type="AlphaFoldDB" id="A0AA41VHJ9"/>
<dbReference type="PANTHER" id="PTHR33526">
    <property type="entry name" value="OS07G0123800 PROTEIN"/>
    <property type="match status" value="1"/>
</dbReference>